<name>A0A3N1Y0L6_9GAMM</name>
<evidence type="ECO:0000313" key="3">
    <source>
        <dbReference type="Proteomes" id="UP000276634"/>
    </source>
</evidence>
<dbReference type="InterPro" id="IPR006675">
    <property type="entry name" value="HDIG_dom"/>
</dbReference>
<accession>A0A3N1Y0L6</accession>
<gene>
    <name evidence="2" type="ORF">EDC57_1249</name>
</gene>
<dbReference type="EMBL" id="RJVI01000002">
    <property type="protein sequence ID" value="ROR32061.1"/>
    <property type="molecule type" value="Genomic_DNA"/>
</dbReference>
<keyword evidence="3" id="KW-1185">Reference proteome</keyword>
<dbReference type="GO" id="GO:0016740">
    <property type="term" value="F:transferase activity"/>
    <property type="evidence" value="ECO:0007669"/>
    <property type="project" value="UniProtKB-KW"/>
</dbReference>
<reference evidence="2 3" key="1">
    <citation type="submission" date="2018-11" db="EMBL/GenBank/DDBJ databases">
        <title>Genomic Encyclopedia of Type Strains, Phase IV (KMG-IV): sequencing the most valuable type-strain genomes for metagenomic binning, comparative biology and taxonomic classification.</title>
        <authorList>
            <person name="Goeker M."/>
        </authorList>
    </citation>
    <scope>NUCLEOTIDE SEQUENCE [LARGE SCALE GENOMIC DNA]</scope>
    <source>
        <strain evidence="2 3">DSM 100275</strain>
    </source>
</reference>
<comment type="caution">
    <text evidence="2">The sequence shown here is derived from an EMBL/GenBank/DDBJ whole genome shotgun (WGS) entry which is preliminary data.</text>
</comment>
<dbReference type="NCBIfam" id="TIGR00277">
    <property type="entry name" value="HDIG"/>
    <property type="match status" value="1"/>
</dbReference>
<dbReference type="InterPro" id="IPR052340">
    <property type="entry name" value="RNase_Y/CdgJ"/>
</dbReference>
<dbReference type="PROSITE" id="PS51833">
    <property type="entry name" value="HDOD"/>
    <property type="match status" value="1"/>
</dbReference>
<organism evidence="2 3">
    <name type="scientific">Inmirania thermothiophila</name>
    <dbReference type="NCBI Taxonomy" id="1750597"/>
    <lineage>
        <taxon>Bacteria</taxon>
        <taxon>Pseudomonadati</taxon>
        <taxon>Pseudomonadota</taxon>
        <taxon>Gammaproteobacteria</taxon>
        <taxon>Chromatiales</taxon>
        <taxon>Ectothiorhodospiraceae</taxon>
        <taxon>Inmirania</taxon>
    </lineage>
</organism>
<dbReference type="Gene3D" id="1.10.3210.10">
    <property type="entry name" value="Hypothetical protein af1432"/>
    <property type="match status" value="1"/>
</dbReference>
<dbReference type="InterPro" id="IPR003607">
    <property type="entry name" value="HD/PDEase_dom"/>
</dbReference>
<dbReference type="Pfam" id="PF08668">
    <property type="entry name" value="HDOD"/>
    <property type="match status" value="1"/>
</dbReference>
<protein>
    <submittedName>
        <fullName evidence="2">Putative nucleotidyltransferase with HDIG domain</fullName>
    </submittedName>
</protein>
<dbReference type="InterPro" id="IPR013976">
    <property type="entry name" value="HDOD"/>
</dbReference>
<dbReference type="SMART" id="SM00471">
    <property type="entry name" value="HDc"/>
    <property type="match status" value="1"/>
</dbReference>
<evidence type="ECO:0000313" key="2">
    <source>
        <dbReference type="EMBL" id="ROR32061.1"/>
    </source>
</evidence>
<dbReference type="PANTHER" id="PTHR33525:SF3">
    <property type="entry name" value="RIBONUCLEASE Y"/>
    <property type="match status" value="1"/>
</dbReference>
<dbReference type="PANTHER" id="PTHR33525">
    <property type="match status" value="1"/>
</dbReference>
<dbReference type="AlphaFoldDB" id="A0A3N1Y0L6"/>
<feature type="domain" description="HDOD" evidence="1">
    <location>
        <begin position="30"/>
        <end position="225"/>
    </location>
</feature>
<evidence type="ECO:0000259" key="1">
    <source>
        <dbReference type="PROSITE" id="PS51833"/>
    </source>
</evidence>
<dbReference type="Proteomes" id="UP000276634">
    <property type="component" value="Unassembled WGS sequence"/>
</dbReference>
<sequence>MGELMDGADVITGEERGRAIAELLSEARDLASPPEVCVRLFELMRSETAGAKEIGEVIALDPNLTARLLELVNSAYFGMARRVDTVSRAVTIVGLRELHQLVLAVQAVSVFSNIPITLVDMRTFWRHSVATALLAKELARRAGVLHPERLFVAGLLHDLGSLVLYRERPEVMRELLIAADGDEAVMERLEEERLGFGHAELGGALLACWNLPPELCRAVTHHHRPLEAPGPGLEPAIVHLADGYANTRTDAPFCSDADLNALFDPRVAERIGLGADDVDAAIGAALPEVEQTQRILAIG</sequence>
<keyword evidence="2" id="KW-0808">Transferase</keyword>
<dbReference type="CDD" id="cd00077">
    <property type="entry name" value="HDc"/>
    <property type="match status" value="1"/>
</dbReference>
<proteinExistence type="predicted"/>
<dbReference type="SUPFAM" id="SSF109604">
    <property type="entry name" value="HD-domain/PDEase-like"/>
    <property type="match status" value="1"/>
</dbReference>